<keyword evidence="4" id="KW-1185">Reference proteome</keyword>
<evidence type="ECO:0000313" key="4">
    <source>
        <dbReference type="Proteomes" id="UP001139409"/>
    </source>
</evidence>
<protein>
    <recommendedName>
        <fullName evidence="5">BioF2-like acetyltransferase domain-containing protein</fullName>
    </recommendedName>
</protein>
<dbReference type="AlphaFoldDB" id="A0A9X1HPH0"/>
<sequence length="310" mass="35925">MILPYYPTGIHPPEKASLNTFFFHEDRFVMRYGKDPHIYTLSTRKSGDLRARMFISISGNEAVSMSKSSFGGIDFAPFADESDAADMVEVLFNFLVENKITKCRIHAFPQCYDSYSHDLMESALIERGFEVAWTDITHYYQPAGQPFDTVIDPDERTHLNFARKSNWQFRKLDKDYLPAAFDLITRSREAKGYPETLSLEELTRNFNHFPDIFHLFGVFDGPDLRSTSVCIRVNDNILYDISHGDNPEKRKHNSMLPLIQGLYYYARQHRYSLLDLGISTEKGVKNEGLFNFKRKLGSAVSEKKTFVWEF</sequence>
<gene>
    <name evidence="1" type="ORF">LDX50_11910</name>
    <name evidence="2" type="ORF">LDX50_17880</name>
    <name evidence="3" type="ORF">LDX50_23600</name>
</gene>
<organism evidence="1 4">
    <name type="scientific">Fulvivirga sedimenti</name>
    <dbReference type="NCBI Taxonomy" id="2879465"/>
    <lineage>
        <taxon>Bacteria</taxon>
        <taxon>Pseudomonadati</taxon>
        <taxon>Bacteroidota</taxon>
        <taxon>Cytophagia</taxon>
        <taxon>Cytophagales</taxon>
        <taxon>Fulvivirgaceae</taxon>
        <taxon>Fulvivirga</taxon>
    </lineage>
</organism>
<dbReference type="RefSeq" id="WP_225698673.1">
    <property type="nucleotide sequence ID" value="NZ_JAIXNE010000002.1"/>
</dbReference>
<evidence type="ECO:0000313" key="3">
    <source>
        <dbReference type="EMBL" id="MCA6077881.1"/>
    </source>
</evidence>
<name>A0A9X1HPH0_9BACT</name>
<evidence type="ECO:0008006" key="5">
    <source>
        <dbReference type="Google" id="ProtNLM"/>
    </source>
</evidence>
<dbReference type="SUPFAM" id="SSF55729">
    <property type="entry name" value="Acyl-CoA N-acyltransferases (Nat)"/>
    <property type="match status" value="1"/>
</dbReference>
<dbReference type="EMBL" id="JAIXNE010000002">
    <property type="protein sequence ID" value="MCA6075576.1"/>
    <property type="molecule type" value="Genomic_DNA"/>
</dbReference>
<dbReference type="InterPro" id="IPR016181">
    <property type="entry name" value="Acyl_CoA_acyltransferase"/>
</dbReference>
<accession>A0A9X1HPH0</accession>
<dbReference type="EMBL" id="JAIXNE010000003">
    <property type="protein sequence ID" value="MCA6076753.1"/>
    <property type="molecule type" value="Genomic_DNA"/>
</dbReference>
<comment type="caution">
    <text evidence="1">The sequence shown here is derived from an EMBL/GenBank/DDBJ whole genome shotgun (WGS) entry which is preliminary data.</text>
</comment>
<evidence type="ECO:0000313" key="1">
    <source>
        <dbReference type="EMBL" id="MCA6075576.1"/>
    </source>
</evidence>
<dbReference type="Proteomes" id="UP001139409">
    <property type="component" value="Unassembled WGS sequence"/>
</dbReference>
<proteinExistence type="predicted"/>
<dbReference type="EMBL" id="JAIXNE010000004">
    <property type="protein sequence ID" value="MCA6077881.1"/>
    <property type="molecule type" value="Genomic_DNA"/>
</dbReference>
<reference evidence="1" key="1">
    <citation type="submission" date="2021-09" db="EMBL/GenBank/DDBJ databases">
        <title>Fulvivirga sp. isolated from coastal sediment.</title>
        <authorList>
            <person name="Yu H."/>
        </authorList>
    </citation>
    <scope>NUCLEOTIDE SEQUENCE</scope>
    <source>
        <strain evidence="1">1062</strain>
    </source>
</reference>
<evidence type="ECO:0000313" key="2">
    <source>
        <dbReference type="EMBL" id="MCA6076753.1"/>
    </source>
</evidence>
<dbReference type="Gene3D" id="3.40.630.30">
    <property type="match status" value="1"/>
</dbReference>